<name>A0AAD8J0X7_9APIA</name>
<feature type="transmembrane region" description="Helical" evidence="1">
    <location>
        <begin position="22"/>
        <end position="41"/>
    </location>
</feature>
<keyword evidence="1" id="KW-1133">Transmembrane helix</keyword>
<gene>
    <name evidence="2" type="ORF">POM88_013855</name>
</gene>
<dbReference type="Proteomes" id="UP001237642">
    <property type="component" value="Unassembled WGS sequence"/>
</dbReference>
<keyword evidence="1" id="KW-0472">Membrane</keyword>
<evidence type="ECO:0000313" key="3">
    <source>
        <dbReference type="Proteomes" id="UP001237642"/>
    </source>
</evidence>
<reference evidence="2" key="1">
    <citation type="submission" date="2023-02" db="EMBL/GenBank/DDBJ databases">
        <title>Genome of toxic invasive species Heracleum sosnowskyi carries increased number of genes despite the absence of recent whole-genome duplications.</title>
        <authorList>
            <person name="Schelkunov M."/>
            <person name="Shtratnikova V."/>
            <person name="Makarenko M."/>
            <person name="Klepikova A."/>
            <person name="Omelchenko D."/>
            <person name="Novikova G."/>
            <person name="Obukhova E."/>
            <person name="Bogdanov V."/>
            <person name="Penin A."/>
            <person name="Logacheva M."/>
        </authorList>
    </citation>
    <scope>NUCLEOTIDE SEQUENCE</scope>
    <source>
        <strain evidence="2">Hsosn_3</strain>
        <tissue evidence="2">Leaf</tissue>
    </source>
</reference>
<reference evidence="2" key="2">
    <citation type="submission" date="2023-05" db="EMBL/GenBank/DDBJ databases">
        <authorList>
            <person name="Schelkunov M.I."/>
        </authorList>
    </citation>
    <scope>NUCLEOTIDE SEQUENCE</scope>
    <source>
        <strain evidence="2">Hsosn_3</strain>
        <tissue evidence="2">Leaf</tissue>
    </source>
</reference>
<accession>A0AAD8J0X7</accession>
<organism evidence="2 3">
    <name type="scientific">Heracleum sosnowskyi</name>
    <dbReference type="NCBI Taxonomy" id="360622"/>
    <lineage>
        <taxon>Eukaryota</taxon>
        <taxon>Viridiplantae</taxon>
        <taxon>Streptophyta</taxon>
        <taxon>Embryophyta</taxon>
        <taxon>Tracheophyta</taxon>
        <taxon>Spermatophyta</taxon>
        <taxon>Magnoliopsida</taxon>
        <taxon>eudicotyledons</taxon>
        <taxon>Gunneridae</taxon>
        <taxon>Pentapetalae</taxon>
        <taxon>asterids</taxon>
        <taxon>campanulids</taxon>
        <taxon>Apiales</taxon>
        <taxon>Apiaceae</taxon>
        <taxon>Apioideae</taxon>
        <taxon>apioid superclade</taxon>
        <taxon>Tordylieae</taxon>
        <taxon>Tordyliinae</taxon>
        <taxon>Heracleum</taxon>
    </lineage>
</organism>
<comment type="caution">
    <text evidence="2">The sequence shown here is derived from an EMBL/GenBank/DDBJ whole genome shotgun (WGS) entry which is preliminary data.</text>
</comment>
<dbReference type="EMBL" id="JAUIZM010000003">
    <property type="protein sequence ID" value="KAK1394799.1"/>
    <property type="molecule type" value="Genomic_DNA"/>
</dbReference>
<proteinExistence type="predicted"/>
<keyword evidence="3" id="KW-1185">Reference proteome</keyword>
<protein>
    <submittedName>
        <fullName evidence="2">Uncharacterized protein</fullName>
    </submittedName>
</protein>
<dbReference type="AlphaFoldDB" id="A0AAD8J0X7"/>
<sequence>MVEKAVIKALSFIDAHKDRGEAVLWCSFGTILVAVGVASVAQDVINNLLFGLKLFRSWQVGRESLEKFNRACEENGCLLGGFYPNPLHDRSAGWCATKLVG</sequence>
<evidence type="ECO:0000313" key="2">
    <source>
        <dbReference type="EMBL" id="KAK1394799.1"/>
    </source>
</evidence>
<keyword evidence="1" id="KW-0812">Transmembrane</keyword>
<evidence type="ECO:0000256" key="1">
    <source>
        <dbReference type="SAM" id="Phobius"/>
    </source>
</evidence>